<proteinExistence type="predicted"/>
<dbReference type="Gene3D" id="3.40.50.880">
    <property type="match status" value="1"/>
</dbReference>
<dbReference type="NCBIfam" id="TIGR02604">
    <property type="entry name" value="Piru_Ver_Nterm"/>
    <property type="match status" value="1"/>
</dbReference>
<feature type="domain" description="Cytochrome c" evidence="6">
    <location>
        <begin position="910"/>
        <end position="999"/>
    </location>
</feature>
<dbReference type="SUPFAM" id="SSF52317">
    <property type="entry name" value="Class I glutamine amidotransferase-like"/>
    <property type="match status" value="1"/>
</dbReference>
<dbReference type="GO" id="GO:0009055">
    <property type="term" value="F:electron transfer activity"/>
    <property type="evidence" value="ECO:0007669"/>
    <property type="project" value="InterPro"/>
</dbReference>
<evidence type="ECO:0000313" key="8">
    <source>
        <dbReference type="Proteomes" id="UP000644507"/>
    </source>
</evidence>
<reference evidence="7" key="1">
    <citation type="journal article" date="2014" name="Int. J. Syst. Evol. Microbiol.">
        <title>Complete genome sequence of Corynebacterium casei LMG S-19264T (=DSM 44701T), isolated from a smear-ripened cheese.</title>
        <authorList>
            <consortium name="US DOE Joint Genome Institute (JGI-PGF)"/>
            <person name="Walter F."/>
            <person name="Albersmeier A."/>
            <person name="Kalinowski J."/>
            <person name="Ruckert C."/>
        </authorList>
    </citation>
    <scope>NUCLEOTIDE SEQUENCE</scope>
    <source>
        <strain evidence="7">KCTC 12988</strain>
    </source>
</reference>
<dbReference type="Gene3D" id="2.120.10.30">
    <property type="entry name" value="TolB, C-terminal domain"/>
    <property type="match status" value="1"/>
</dbReference>
<dbReference type="InterPro" id="IPR055557">
    <property type="entry name" value="DUF7133"/>
</dbReference>
<gene>
    <name evidence="7" type="ORF">GCM10007100_15630</name>
</gene>
<dbReference type="Pfam" id="PF06283">
    <property type="entry name" value="ThuA"/>
    <property type="match status" value="1"/>
</dbReference>
<dbReference type="PANTHER" id="PTHR33546">
    <property type="entry name" value="LARGE, MULTIFUNCTIONAL SECRETED PROTEIN-RELATED"/>
    <property type="match status" value="1"/>
</dbReference>
<dbReference type="InterPro" id="IPR011989">
    <property type="entry name" value="ARM-like"/>
</dbReference>
<dbReference type="GO" id="GO:0020037">
    <property type="term" value="F:heme binding"/>
    <property type="evidence" value="ECO:0007669"/>
    <property type="project" value="InterPro"/>
</dbReference>
<accession>A0A918TJ57</accession>
<evidence type="ECO:0000256" key="5">
    <source>
        <dbReference type="SAM" id="SignalP"/>
    </source>
</evidence>
<dbReference type="SUPFAM" id="SSF63829">
    <property type="entry name" value="Calcium-dependent phosphotriesterase"/>
    <property type="match status" value="1"/>
</dbReference>
<dbReference type="Pfam" id="PF00034">
    <property type="entry name" value="Cytochrom_C"/>
    <property type="match status" value="1"/>
</dbReference>
<dbReference type="Proteomes" id="UP000644507">
    <property type="component" value="Unassembled WGS sequence"/>
</dbReference>
<feature type="chain" id="PRO_5038012594" description="Cytochrome c domain-containing protein" evidence="5">
    <location>
        <begin position="21"/>
        <end position="1037"/>
    </location>
</feature>
<dbReference type="InterPro" id="IPR013428">
    <property type="entry name" value="Membrane-bound_put_N"/>
</dbReference>
<dbReference type="PANTHER" id="PTHR33546:SF1">
    <property type="entry name" value="LARGE, MULTIFUNCTIONAL SECRETED PROTEIN"/>
    <property type="match status" value="1"/>
</dbReference>
<dbReference type="InterPro" id="IPR009056">
    <property type="entry name" value="Cyt_c-like_dom"/>
</dbReference>
<keyword evidence="1 4" id="KW-0349">Heme</keyword>
<dbReference type="InterPro" id="IPR029062">
    <property type="entry name" value="Class_I_gatase-like"/>
</dbReference>
<protein>
    <recommendedName>
        <fullName evidence="6">Cytochrome c domain-containing protein</fullName>
    </recommendedName>
</protein>
<evidence type="ECO:0000256" key="2">
    <source>
        <dbReference type="ARBA" id="ARBA00022723"/>
    </source>
</evidence>
<dbReference type="AlphaFoldDB" id="A0A918TJ57"/>
<feature type="signal peptide" evidence="5">
    <location>
        <begin position="1"/>
        <end position="20"/>
    </location>
</feature>
<keyword evidence="8" id="KW-1185">Reference proteome</keyword>
<evidence type="ECO:0000256" key="3">
    <source>
        <dbReference type="ARBA" id="ARBA00023004"/>
    </source>
</evidence>
<dbReference type="RefSeq" id="WP_189569317.1">
    <property type="nucleotide sequence ID" value="NZ_BMXI01000005.1"/>
</dbReference>
<dbReference type="Gene3D" id="1.25.10.10">
    <property type="entry name" value="Leucine-rich Repeat Variant"/>
    <property type="match status" value="1"/>
</dbReference>
<evidence type="ECO:0000256" key="4">
    <source>
        <dbReference type="PROSITE-ProRule" id="PRU00433"/>
    </source>
</evidence>
<comment type="caution">
    <text evidence="7">The sequence shown here is derived from an EMBL/GenBank/DDBJ whole genome shotgun (WGS) entry which is preliminary data.</text>
</comment>
<name>A0A918TJ57_9BACT</name>
<dbReference type="InterPro" id="IPR011042">
    <property type="entry name" value="6-blade_b-propeller_TolB-like"/>
</dbReference>
<keyword evidence="3 4" id="KW-0408">Iron</keyword>
<dbReference type="InterPro" id="IPR029010">
    <property type="entry name" value="ThuA-like"/>
</dbReference>
<evidence type="ECO:0000313" key="7">
    <source>
        <dbReference type="EMBL" id="GHC50392.1"/>
    </source>
</evidence>
<keyword evidence="2 4" id="KW-0479">Metal-binding</keyword>
<dbReference type="PROSITE" id="PS51007">
    <property type="entry name" value="CYTC"/>
    <property type="match status" value="1"/>
</dbReference>
<organism evidence="7 8">
    <name type="scientific">Roseibacillus persicicus</name>
    <dbReference type="NCBI Taxonomy" id="454148"/>
    <lineage>
        <taxon>Bacteria</taxon>
        <taxon>Pseudomonadati</taxon>
        <taxon>Verrucomicrobiota</taxon>
        <taxon>Verrucomicrobiia</taxon>
        <taxon>Verrucomicrobiales</taxon>
        <taxon>Verrucomicrobiaceae</taxon>
        <taxon>Roseibacillus</taxon>
    </lineage>
</organism>
<dbReference type="InterPro" id="IPR036909">
    <property type="entry name" value="Cyt_c-like_dom_sf"/>
</dbReference>
<dbReference type="Gene3D" id="1.10.760.10">
    <property type="entry name" value="Cytochrome c-like domain"/>
    <property type="match status" value="1"/>
</dbReference>
<evidence type="ECO:0000259" key="6">
    <source>
        <dbReference type="PROSITE" id="PS51007"/>
    </source>
</evidence>
<dbReference type="Pfam" id="PF23500">
    <property type="entry name" value="DUF7133"/>
    <property type="match status" value="1"/>
</dbReference>
<dbReference type="EMBL" id="BMXI01000005">
    <property type="protein sequence ID" value="GHC50392.1"/>
    <property type="molecule type" value="Genomic_DNA"/>
</dbReference>
<sequence length="1037" mass="114268">MSRTLLSLLSFFLLASLASSQTSDPKRLEVLFLGDNRGHNPIERFRVLKQALAPKGYNLTYMEDLADLTRERLDLHDALIVYANHESDTLPETVIPWVKDGGGLVALHSACGCFHPSPDWFALVGGRFKSHEGHVFSPRTTNPNHPITQELPKLTAWDETYVHQSLGSDLNILQKRDPINQGETAPEPWTWTRSEGEGRVFYTASGHDLRVWTQQAYQELVERGILWAVGEGRAAEFSTLKLPALEIEVPEVPGRAHPEIPMMPLQKPLSPADSAKHAQVPAGTELVLFASEPMVINPIAIDWDHRGRAWVVESFGYPNDVPLEPGSGKDRIKILEDSNGDGRADKVTVFADGLRHCTTSVFHQGGVVVTDGEDIIFLKDEDGDDQADTRKVLAGGLRIWDTHASTSHFLYGMDNWIYATVGYSGVDITLNGRRHEFGPGVFRFRQDLSELEHLQRTTNNTWGLGFTNDGEVVGSTANNNPSWILSIPERAFTKSGLEQPRTPRLDDKPPFYPNTRDITQVDQLDRYTAAAGHMLYNDRFFKGIIADDSAFICAPTGHLVAMGPIRNRGSLKSINLRAQNLYASADAWSAPVAARSGPDGAIWIADWYNPIVQHNVVFRYWNPARDYDHPHSPYHVGDQKPGKGNAYVTPLRDRSHGRIWRIVPRSENLRKEVQLDPTNVASLVEALNSPSQHIRLQAQRLLVEKNAFDQEAALLKLITSSENTAGSDQPLGAYHAIGTLQGLGLTEALAKGLDSPSSAIRLQAARALDPSHPELVARLPILLEKAKSLSELRHLLTIAAQAPANEPLARAIWQKVKGEFASDKTLRQAAVLAMRKQGSTLLTIAFASEASSQPWLSKELEAITARIAASPNRPVLVSLLRDSSPAIKERYEAILNNNPTGTKSLAELPKALVPGREAYLKSCIECHQADGKGVADTFPPLLNSSWVRSNPDTLLRIMLGGLMGPVEVAGVQYNSAMPGHSHASDEELASVASYVRFAFGGLKEQPISPEQVKALRPETEARKFNPWTVSELKNAAK</sequence>
<dbReference type="SUPFAM" id="SSF46626">
    <property type="entry name" value="Cytochrome c"/>
    <property type="match status" value="1"/>
</dbReference>
<keyword evidence="5" id="KW-0732">Signal</keyword>
<dbReference type="GO" id="GO:0046872">
    <property type="term" value="F:metal ion binding"/>
    <property type="evidence" value="ECO:0007669"/>
    <property type="project" value="UniProtKB-KW"/>
</dbReference>
<evidence type="ECO:0000256" key="1">
    <source>
        <dbReference type="ARBA" id="ARBA00022617"/>
    </source>
</evidence>
<reference evidence="7" key="2">
    <citation type="submission" date="2020-09" db="EMBL/GenBank/DDBJ databases">
        <authorList>
            <person name="Sun Q."/>
            <person name="Kim S."/>
        </authorList>
    </citation>
    <scope>NUCLEOTIDE SEQUENCE</scope>
    <source>
        <strain evidence="7">KCTC 12988</strain>
    </source>
</reference>